<feature type="non-terminal residue" evidence="2">
    <location>
        <position position="78"/>
    </location>
</feature>
<sequence length="78" mass="8258">MKGKRDKRCLGAPMGPITGGSGPSRMRRSMEHSVSGPAECGPTENKHTSESKGRRQGAGRPTELVTFAPVELSLDVHG</sequence>
<evidence type="ECO:0000313" key="3">
    <source>
        <dbReference type="Proteomes" id="UP000837857"/>
    </source>
</evidence>
<feature type="region of interest" description="Disordered" evidence="1">
    <location>
        <begin position="1"/>
        <end position="66"/>
    </location>
</feature>
<dbReference type="Proteomes" id="UP000837857">
    <property type="component" value="Chromosome 18"/>
</dbReference>
<proteinExistence type="predicted"/>
<name>A0ABN8I3D5_9NEOP</name>
<evidence type="ECO:0000313" key="2">
    <source>
        <dbReference type="EMBL" id="CAH2048216.1"/>
    </source>
</evidence>
<evidence type="ECO:0000256" key="1">
    <source>
        <dbReference type="SAM" id="MobiDB-lite"/>
    </source>
</evidence>
<protein>
    <submittedName>
        <fullName evidence="2">Uncharacterized protein</fullName>
    </submittedName>
</protein>
<dbReference type="EMBL" id="OW152830">
    <property type="protein sequence ID" value="CAH2048216.1"/>
    <property type="molecule type" value="Genomic_DNA"/>
</dbReference>
<keyword evidence="3" id="KW-1185">Reference proteome</keyword>
<reference evidence="2" key="1">
    <citation type="submission" date="2022-03" db="EMBL/GenBank/DDBJ databases">
        <authorList>
            <person name="Martin H S."/>
        </authorList>
    </citation>
    <scope>NUCLEOTIDE SEQUENCE</scope>
</reference>
<feature type="compositionally biased region" description="Basic and acidic residues" evidence="1">
    <location>
        <begin position="44"/>
        <end position="53"/>
    </location>
</feature>
<accession>A0ABN8I3D5</accession>
<organism evidence="2 3">
    <name type="scientific">Iphiclides podalirius</name>
    <name type="common">scarce swallowtail</name>
    <dbReference type="NCBI Taxonomy" id="110791"/>
    <lineage>
        <taxon>Eukaryota</taxon>
        <taxon>Metazoa</taxon>
        <taxon>Ecdysozoa</taxon>
        <taxon>Arthropoda</taxon>
        <taxon>Hexapoda</taxon>
        <taxon>Insecta</taxon>
        <taxon>Pterygota</taxon>
        <taxon>Neoptera</taxon>
        <taxon>Endopterygota</taxon>
        <taxon>Lepidoptera</taxon>
        <taxon>Glossata</taxon>
        <taxon>Ditrysia</taxon>
        <taxon>Papilionoidea</taxon>
        <taxon>Papilionidae</taxon>
        <taxon>Papilioninae</taxon>
        <taxon>Iphiclides</taxon>
    </lineage>
</organism>
<gene>
    <name evidence="2" type="ORF">IPOD504_LOCUS5964</name>
</gene>